<dbReference type="EMBL" id="WPHU01000006">
    <property type="protein sequence ID" value="MVA57404.1"/>
    <property type="molecule type" value="Genomic_DNA"/>
</dbReference>
<organism evidence="1 2">
    <name type="scientific">Agrobacterium vitis</name>
    <name type="common">Rhizobium vitis</name>
    <dbReference type="NCBI Taxonomy" id="373"/>
    <lineage>
        <taxon>Bacteria</taxon>
        <taxon>Pseudomonadati</taxon>
        <taxon>Pseudomonadota</taxon>
        <taxon>Alphaproteobacteria</taxon>
        <taxon>Hyphomicrobiales</taxon>
        <taxon>Rhizobiaceae</taxon>
        <taxon>Rhizobium/Agrobacterium group</taxon>
        <taxon>Agrobacterium</taxon>
    </lineage>
</organism>
<reference evidence="1 2" key="1">
    <citation type="submission" date="2019-12" db="EMBL/GenBank/DDBJ databases">
        <title>Whole-genome sequencing of Allorhizobium vitis.</title>
        <authorList>
            <person name="Gan H.M."/>
            <person name="Szegedi E."/>
            <person name="Burr T."/>
            <person name="Savka M.A."/>
        </authorList>
    </citation>
    <scope>NUCLEOTIDE SEQUENCE [LARGE SCALE GENOMIC DNA]</scope>
    <source>
        <strain evidence="1 2">CG415</strain>
    </source>
</reference>
<name>A0A7K1RHA2_AGRVI</name>
<gene>
    <name evidence="1" type="ORF">GOZ88_14975</name>
</gene>
<accession>A0A7K1RHA2</accession>
<dbReference type="AlphaFoldDB" id="A0A7K1RHA2"/>
<dbReference type="Proteomes" id="UP000440716">
    <property type="component" value="Unassembled WGS sequence"/>
</dbReference>
<comment type="caution">
    <text evidence="1">The sequence shown here is derived from an EMBL/GenBank/DDBJ whole genome shotgun (WGS) entry which is preliminary data.</text>
</comment>
<proteinExistence type="predicted"/>
<protein>
    <submittedName>
        <fullName evidence="1">Uncharacterized protein</fullName>
    </submittedName>
</protein>
<sequence length="532" mass="61132">MAKGTIKGEKIDIEAALPRLRQMMEDTNDPEFMCMIWSVHAIQDRVFRNSARYLNFPKQAATSDFLSKWRAHKWDLESLVTLYLNTPKVTKPFWQRRPINTREFDTVATLVNLLLAAQDFEGRERIDHTNIMLEMHRISHRQFAWQRGFARPVDVYRALYIYGQGECANFFQDAYGVSIMDFFTVAFAHRGYLAQGPWSKRVPNIDILGVSQNAIVKSLALLSSDIWEMRRESMKLLNKFEKSLGIKLPVIYQPSYLRVRPIIRLGQASGDLYIAPFPELIIFRATVGLYYDLQPGGTTVTNDAAARFEEYGRKVLKAYCSAFDPMPAVQYVFKKNNVDTPDILLKKDGVIVAVFECKASKLSFEAQYGDDPVEDAKTGYSQIAKAIFQLWRFFSHVRRGLVKLDGEVATDAPAIVLTMDAWTQMSHELRTRLVADAEKMVEEKEPEITVEDKRDPVFCPIQELEHMLATSTEDQLLTAFKAAIEPEYTGWSIREVRKCAAPAIDEDKKFPFSLQEFLPWWNDLKRQKANEG</sequence>
<dbReference type="RefSeq" id="WP_156591620.1">
    <property type="nucleotide sequence ID" value="NZ_WPHU01000006.1"/>
</dbReference>
<evidence type="ECO:0000313" key="2">
    <source>
        <dbReference type="Proteomes" id="UP000440716"/>
    </source>
</evidence>
<evidence type="ECO:0000313" key="1">
    <source>
        <dbReference type="EMBL" id="MVA57404.1"/>
    </source>
</evidence>